<comment type="caution">
    <text evidence="2">The sequence shown here is derived from an EMBL/GenBank/DDBJ whole genome shotgun (WGS) entry which is preliminary data.</text>
</comment>
<name>A0ABW2SLL0_9ACTO</name>
<feature type="transmembrane region" description="Helical" evidence="1">
    <location>
        <begin position="7"/>
        <end position="30"/>
    </location>
</feature>
<reference evidence="3" key="1">
    <citation type="journal article" date="2019" name="Int. J. Syst. Evol. Microbiol.">
        <title>The Global Catalogue of Microorganisms (GCM) 10K type strain sequencing project: providing services to taxonomists for standard genome sequencing and annotation.</title>
        <authorList>
            <consortium name="The Broad Institute Genomics Platform"/>
            <consortium name="The Broad Institute Genome Sequencing Center for Infectious Disease"/>
            <person name="Wu L."/>
            <person name="Ma J."/>
        </authorList>
    </citation>
    <scope>NUCLEOTIDE SEQUENCE [LARGE SCALE GENOMIC DNA]</scope>
    <source>
        <strain evidence="3">CCUG 56698</strain>
    </source>
</reference>
<evidence type="ECO:0008006" key="4">
    <source>
        <dbReference type="Google" id="ProtNLM"/>
    </source>
</evidence>
<keyword evidence="1" id="KW-1133">Transmembrane helix</keyword>
<feature type="transmembrane region" description="Helical" evidence="1">
    <location>
        <begin position="115"/>
        <end position="133"/>
    </location>
</feature>
<feature type="transmembrane region" description="Helical" evidence="1">
    <location>
        <begin position="50"/>
        <end position="78"/>
    </location>
</feature>
<dbReference type="EMBL" id="JBHTEF010000001">
    <property type="protein sequence ID" value="MFC7580704.1"/>
    <property type="molecule type" value="Genomic_DNA"/>
</dbReference>
<evidence type="ECO:0000313" key="3">
    <source>
        <dbReference type="Proteomes" id="UP001596527"/>
    </source>
</evidence>
<protein>
    <recommendedName>
        <fullName evidence="4">DoxX family protein</fullName>
    </recommendedName>
</protein>
<keyword evidence="1" id="KW-0812">Transmembrane</keyword>
<evidence type="ECO:0000256" key="1">
    <source>
        <dbReference type="SAM" id="Phobius"/>
    </source>
</evidence>
<evidence type="ECO:0000313" key="2">
    <source>
        <dbReference type="EMBL" id="MFC7580704.1"/>
    </source>
</evidence>
<organism evidence="2 3">
    <name type="scientific">Schaalia naturae</name>
    <dbReference type="NCBI Taxonomy" id="635203"/>
    <lineage>
        <taxon>Bacteria</taxon>
        <taxon>Bacillati</taxon>
        <taxon>Actinomycetota</taxon>
        <taxon>Actinomycetes</taxon>
        <taxon>Actinomycetales</taxon>
        <taxon>Actinomycetaceae</taxon>
        <taxon>Schaalia</taxon>
    </lineage>
</organism>
<dbReference type="Proteomes" id="UP001596527">
    <property type="component" value="Unassembled WGS sequence"/>
</dbReference>
<keyword evidence="1" id="KW-0472">Membrane</keyword>
<dbReference type="RefSeq" id="WP_380973033.1">
    <property type="nucleotide sequence ID" value="NZ_JBHTEF010000001.1"/>
</dbReference>
<proteinExistence type="predicted"/>
<sequence length="144" mass="15089">MSRYRVVIRALFAVVFIGGGAVHLVAGRLWPQSYGAFGSTAALPWLHGLWGSFVMSNIAWLTIALAVFEIACGIGILIRRASIPAAWGMAGFLVFVTVLGYGFPTDALGEDLVKNRLATIVLASLLVPVLAGGPGPGHQVDEAA</sequence>
<gene>
    <name evidence="2" type="ORF">ACFQWG_05720</name>
</gene>
<accession>A0ABW2SLL0</accession>
<keyword evidence="3" id="KW-1185">Reference proteome</keyword>
<feature type="transmembrane region" description="Helical" evidence="1">
    <location>
        <begin position="85"/>
        <end position="103"/>
    </location>
</feature>